<feature type="compositionally biased region" description="Basic and acidic residues" evidence="6">
    <location>
        <begin position="417"/>
        <end position="434"/>
    </location>
</feature>
<dbReference type="PANTHER" id="PTHR13028">
    <property type="entry name" value="RRNA PROCESSING PROTEIN EBNA1-BINDING PROTEIN-RELATED"/>
    <property type="match status" value="1"/>
</dbReference>
<dbReference type="GO" id="GO:0006364">
    <property type="term" value="P:rRNA processing"/>
    <property type="evidence" value="ECO:0007669"/>
    <property type="project" value="TreeGrafter"/>
</dbReference>
<evidence type="ECO:0000256" key="1">
    <source>
        <dbReference type="ARBA" id="ARBA00004604"/>
    </source>
</evidence>
<comment type="caution">
    <text evidence="7">The sequence shown here is derived from an EMBL/GenBank/DDBJ whole genome shotgun (WGS) entry which is preliminary data.</text>
</comment>
<dbReference type="GO" id="GO:0030687">
    <property type="term" value="C:preribosome, large subunit precursor"/>
    <property type="evidence" value="ECO:0007669"/>
    <property type="project" value="TreeGrafter"/>
</dbReference>
<dbReference type="EMBL" id="CAKOGP040000890">
    <property type="protein sequence ID" value="CAJ1940278.1"/>
    <property type="molecule type" value="Genomic_DNA"/>
</dbReference>
<dbReference type="InterPro" id="IPR008610">
    <property type="entry name" value="Ebp2"/>
</dbReference>
<evidence type="ECO:0000256" key="6">
    <source>
        <dbReference type="SAM" id="MobiDB-lite"/>
    </source>
</evidence>
<keyword evidence="4" id="KW-0175">Coiled coil</keyword>
<reference evidence="7" key="1">
    <citation type="submission" date="2023-08" db="EMBL/GenBank/DDBJ databases">
        <authorList>
            <person name="Audoor S."/>
            <person name="Bilcke G."/>
        </authorList>
    </citation>
    <scope>NUCLEOTIDE SEQUENCE</scope>
</reference>
<protein>
    <recommendedName>
        <fullName evidence="9">rRNA-processing protein EBP2</fullName>
    </recommendedName>
</protein>
<dbReference type="Pfam" id="PF05890">
    <property type="entry name" value="Ebp2"/>
    <property type="match status" value="1"/>
</dbReference>
<gene>
    <name evidence="7" type="ORF">CYCCA115_LOCUS6962</name>
</gene>
<evidence type="ECO:0000256" key="5">
    <source>
        <dbReference type="ARBA" id="ARBA00023242"/>
    </source>
</evidence>
<feature type="compositionally biased region" description="Basic residues" evidence="6">
    <location>
        <begin position="1"/>
        <end position="18"/>
    </location>
</feature>
<feature type="compositionally biased region" description="Basic and acidic residues" evidence="6">
    <location>
        <begin position="305"/>
        <end position="324"/>
    </location>
</feature>
<keyword evidence="3" id="KW-0690">Ribosome biogenesis</keyword>
<dbReference type="GO" id="GO:0042273">
    <property type="term" value="P:ribosomal large subunit biogenesis"/>
    <property type="evidence" value="ECO:0007669"/>
    <property type="project" value="TreeGrafter"/>
</dbReference>
<name>A0AAD2FHV8_9STRA</name>
<sequence>MAKKNKKSKQSSTNKKKQPKEAVVEEKVTLEAIAAMSDSDDEDVPESQWNAKAKGLASAIKSGKFDDLLKQMKESANDDDDGDEMEEATLDSSSAEDEEVEEEVEEVEEEEEVEEPKASKSAKKSPQKASDDNEEEVEDKDEEEVDDDEKEEGDQREEEDSDEESSEEEDKVGNAKIKQLRANNVKNSKALSVVTAELVAAHAKLPWAERLDIIPETPLPFGEHGDADANPLDVHDDLKREVAFYKMALEGVNEARKQCKKANVPFSRPEDFFAEMVKTDDHMAKVKDRLIFENKKMEAVAQRKTNREQKLRAKESHANKLAEKSRRKKEHFQQVEEWATSVAKNRGSALQDDADDMYLNRGGPSKKRQNADRKFGHGGKRGRFKQNDPASKNDFSGYNPRGNFPGGMKRTANNKGGADRQGKRARDASRSRRT</sequence>
<feature type="compositionally biased region" description="Basic and acidic residues" evidence="6">
    <location>
        <begin position="19"/>
        <end position="29"/>
    </location>
</feature>
<feature type="region of interest" description="Disordered" evidence="6">
    <location>
        <begin position="303"/>
        <end position="331"/>
    </location>
</feature>
<feature type="compositionally biased region" description="Acidic residues" evidence="6">
    <location>
        <begin position="132"/>
        <end position="170"/>
    </location>
</feature>
<keyword evidence="8" id="KW-1185">Reference proteome</keyword>
<evidence type="ECO:0008006" key="9">
    <source>
        <dbReference type="Google" id="ProtNLM"/>
    </source>
</evidence>
<evidence type="ECO:0000313" key="7">
    <source>
        <dbReference type="EMBL" id="CAJ1940278.1"/>
    </source>
</evidence>
<dbReference type="PANTHER" id="PTHR13028:SF0">
    <property type="entry name" value="RRNA-PROCESSING PROTEIN EBP2-RELATED"/>
    <property type="match status" value="1"/>
</dbReference>
<evidence type="ECO:0000256" key="2">
    <source>
        <dbReference type="ARBA" id="ARBA00007336"/>
    </source>
</evidence>
<keyword evidence="5" id="KW-0539">Nucleus</keyword>
<feature type="region of interest" description="Disordered" evidence="6">
    <location>
        <begin position="1"/>
        <end position="55"/>
    </location>
</feature>
<evidence type="ECO:0000313" key="8">
    <source>
        <dbReference type="Proteomes" id="UP001295423"/>
    </source>
</evidence>
<organism evidence="7 8">
    <name type="scientific">Cylindrotheca closterium</name>
    <dbReference type="NCBI Taxonomy" id="2856"/>
    <lineage>
        <taxon>Eukaryota</taxon>
        <taxon>Sar</taxon>
        <taxon>Stramenopiles</taxon>
        <taxon>Ochrophyta</taxon>
        <taxon>Bacillariophyta</taxon>
        <taxon>Bacillariophyceae</taxon>
        <taxon>Bacillariophycidae</taxon>
        <taxon>Bacillariales</taxon>
        <taxon>Bacillariaceae</taxon>
        <taxon>Cylindrotheca</taxon>
    </lineage>
</organism>
<comment type="subcellular location">
    <subcellularLocation>
        <location evidence="1">Nucleus</location>
        <location evidence="1">Nucleolus</location>
    </subcellularLocation>
</comment>
<dbReference type="Proteomes" id="UP001295423">
    <property type="component" value="Unassembled WGS sequence"/>
</dbReference>
<evidence type="ECO:0000256" key="4">
    <source>
        <dbReference type="ARBA" id="ARBA00023054"/>
    </source>
</evidence>
<feature type="region of interest" description="Disordered" evidence="6">
    <location>
        <begin position="70"/>
        <end position="182"/>
    </location>
</feature>
<feature type="region of interest" description="Disordered" evidence="6">
    <location>
        <begin position="343"/>
        <end position="434"/>
    </location>
</feature>
<comment type="similarity">
    <text evidence="2">Belongs to the EBP2 family.</text>
</comment>
<feature type="compositionally biased region" description="Acidic residues" evidence="6">
    <location>
        <begin position="77"/>
        <end position="114"/>
    </location>
</feature>
<dbReference type="GO" id="GO:0005730">
    <property type="term" value="C:nucleolus"/>
    <property type="evidence" value="ECO:0007669"/>
    <property type="project" value="UniProtKB-SubCell"/>
</dbReference>
<dbReference type="GO" id="GO:0034399">
    <property type="term" value="C:nuclear periphery"/>
    <property type="evidence" value="ECO:0007669"/>
    <property type="project" value="TreeGrafter"/>
</dbReference>
<accession>A0AAD2FHV8</accession>
<dbReference type="AlphaFoldDB" id="A0AAD2FHV8"/>
<evidence type="ECO:0000256" key="3">
    <source>
        <dbReference type="ARBA" id="ARBA00022517"/>
    </source>
</evidence>
<proteinExistence type="inferred from homology"/>